<reference evidence="2 3" key="3">
    <citation type="submission" date="2021-02" db="EMBL/GenBank/DDBJ databases">
        <authorList>
            <person name="Merkel A.Y."/>
        </authorList>
    </citation>
    <scope>NUCLEOTIDE SEQUENCE [LARGE SCALE GENOMIC DNA]</scope>
    <source>
        <strain evidence="2 3">T05b</strain>
    </source>
</reference>
<sequence length="218" mass="24765">MAKFTVAEASDILGITKEAIYNRIRRGTLKSVTEAGVKHVVLEEEAKSSSAKFSQPKTIPQDDLYVELLKEQVGEFKALVKKLEEDKERLIAEKEALLVHSKEEVERIYKERDKQLKAILSLATRPLLEKTLPAKNETIDADFEELTPYEKELVGEPVPEEWINLGVSMQKKGISEKKQKKINTALVQKVGFCEDVREENGTLFIRRGKKLKELLGKS</sequence>
<reference evidence="2 3" key="1">
    <citation type="submission" date="2021-02" db="EMBL/GenBank/DDBJ databases">
        <title>Sulfurospirillum tamanensis sp. nov.</title>
        <authorList>
            <person name="Frolova A."/>
            <person name="Merkel A."/>
            <person name="Slobodkin A."/>
        </authorList>
    </citation>
    <scope>NUCLEOTIDE SEQUENCE [LARGE SCALE GENOMIC DNA]</scope>
    <source>
        <strain evidence="2 3">T05b</strain>
    </source>
</reference>
<dbReference type="EMBL" id="JAFHKK010000007">
    <property type="protein sequence ID" value="MBN2964038.1"/>
    <property type="molecule type" value="Genomic_DNA"/>
</dbReference>
<evidence type="ECO:0000256" key="1">
    <source>
        <dbReference type="SAM" id="Coils"/>
    </source>
</evidence>
<organism evidence="2 3">
    <name type="scientific">Sulfurospirillum tamanense</name>
    <dbReference type="NCBI Taxonomy" id="2813362"/>
    <lineage>
        <taxon>Bacteria</taxon>
        <taxon>Pseudomonadati</taxon>
        <taxon>Campylobacterota</taxon>
        <taxon>Epsilonproteobacteria</taxon>
        <taxon>Campylobacterales</taxon>
        <taxon>Sulfurospirillaceae</taxon>
        <taxon>Sulfurospirillum</taxon>
    </lineage>
</organism>
<feature type="coiled-coil region" evidence="1">
    <location>
        <begin position="66"/>
        <end position="100"/>
    </location>
</feature>
<protein>
    <submittedName>
        <fullName evidence="2">Integrase</fullName>
    </submittedName>
</protein>
<gene>
    <name evidence="2" type="ORF">JWV37_04515</name>
</gene>
<dbReference type="Proteomes" id="UP000703590">
    <property type="component" value="Unassembled WGS sequence"/>
</dbReference>
<proteinExistence type="predicted"/>
<evidence type="ECO:0000313" key="3">
    <source>
        <dbReference type="Proteomes" id="UP000703590"/>
    </source>
</evidence>
<keyword evidence="1" id="KW-0175">Coiled coil</keyword>
<evidence type="ECO:0000313" key="2">
    <source>
        <dbReference type="EMBL" id="MBN2964038.1"/>
    </source>
</evidence>
<accession>A0ABS2WQV7</accession>
<reference evidence="3" key="2">
    <citation type="submission" date="2021-02" db="EMBL/GenBank/DDBJ databases">
        <title>Sulfurospirillum tamanensis sp. nov.</title>
        <authorList>
            <person name="Merkel A.Y."/>
        </authorList>
    </citation>
    <scope>NUCLEOTIDE SEQUENCE [LARGE SCALE GENOMIC DNA]</scope>
    <source>
        <strain evidence="3">T05b</strain>
    </source>
</reference>
<name>A0ABS2WQV7_9BACT</name>
<keyword evidence="3" id="KW-1185">Reference proteome</keyword>
<comment type="caution">
    <text evidence="2">The sequence shown here is derived from an EMBL/GenBank/DDBJ whole genome shotgun (WGS) entry which is preliminary data.</text>
</comment>
<dbReference type="RefSeq" id="WP_205458590.1">
    <property type="nucleotide sequence ID" value="NZ_JAFHKK010000007.1"/>
</dbReference>